<proteinExistence type="predicted"/>
<dbReference type="EMBL" id="CM024803">
    <property type="protein sequence ID" value="KAG8010818.1"/>
    <property type="molecule type" value="Genomic_DNA"/>
</dbReference>
<evidence type="ECO:0000313" key="2">
    <source>
        <dbReference type="Proteomes" id="UP000805704"/>
    </source>
</evidence>
<keyword evidence="2" id="KW-1185">Reference proteome</keyword>
<sequence length="1427" mass="156954">MEEDTKITETTLAPPLLLERRVRQRQPKATVLKSKLKQSMTCSVPRVRSTLTGFFPVVRWLPKYKLREYIWGDLMSGLIVGIILVPQAIAYCLLAGVEPIYGLYTSFYANIIYFLMGTSRHVSVGIFSLMSLMVGQVVDKEMFLAGFDLNEDSTSSSSDVFNATLGTNLTAGKLHSVELMGVQCGKDCYSISIATALTFLAGIYQVMMAVFRLGFVSVYLSSPMLDGFATGASFTILTVQAKYLLGLKIARHQGYGTVAVTWINIFANIHKTNLCDLITSAICISVLVAGKEIQDRYKNRLKIPLPTELIVVAGATLASHFGELNSRYSSSVSGHIPTGFIPPQVPDLGLMSRLALDAIPLAVISFAFTVSLSEMFAKKNGYTVRPNQEMLAIGFCNIIPSFFHCFTTSAALAKTMVKDSTGCQTQVSSLVSALVVLLVLLFFAPFFYDLQKCVLACIIIVSLRGALRKFKDVPAKWRASRNDAIVWLVTMSATALISVELGLLIGVVSVLGRADDTDLYEDIDEYKNLIPPPRVQVFRFQAPLYYANKDSFLKSLYKAVGVEPFLEMTIRRKAEKKAKDMSLKQAKANGDKSNGEVVIGLVQRELDFHTIVLDCSAIPFIDSTGMAAFKGLVKEYEEIGVSVLLANCNTSVIDILQKGQFFGKNDKDMSSLLFHTVHAAVLHANSTFAAAETLSCCLLFHPEAMEEVTKFTETLTPPPLLERRVRQQQPIVSVLKSKLRQGMTCSVPRVRSTVTGFFPVVRWLPKYKFREYIWGDVMSGLIVGIIVVPQAIAACLLAGVEPIYGLYTSFYSNIIYFLMGTSRHVSVALFSLMCFMIGQVVDKEMLLAGFDLSEGSTASGPDVFNATLGTNLTAGKPHSVELMGVQCGKDCYSISIATALTFLAGIYQVMMAMFRVGFVSVYLSTSILDGFATGASFTLLTMQTKFLLGLKIPSYQGYGTVVITWINIFTNIHKTNLCDVITSAISMSILVAVKEIQERNKNRLKIPLPTEMIVVVGATLVSHFGELNSRYSSSISGHIPTGFIPPQVPNFGLMSRVALDAIPLAVISFAFTLSLSEMFAKKNGYTIRPNQEILAIGFCNIIPSFFHCFITSGAIGKTLVKDAAGCQTQVSSLMTALVVLLVLLFFAPFFYNLQKCVLASITIISLQGALRQFKNFPTKWRASRNDAIVWLVTMSATALISVEMGLLVGIVFSLICVIVKTQNPKVSVLGRADDTDLYEDIDEYKNLIPPPRVQVFRFQAPLYYANKDSFLKSLYKAVGVEPFLEMTIRRKAEKKAKDMSLKQAKANGDKSNGEVVIGLVQRELDFHTIVLDCSAIPFIDSTGMAAFKGLVKEYEEIGVSVLLANCNTSVIDTLQKGQFFGKNDKDMSSLLFHTVHAAVLHANSTFTAAETKLEDSGWCRETVRRRE</sequence>
<gene>
    <name evidence="1" type="primary">SLC26A1</name>
    <name evidence="1" type="ORF">GBF38_010079</name>
</gene>
<dbReference type="Proteomes" id="UP000805704">
    <property type="component" value="Chromosome 15"/>
</dbReference>
<accession>A0ACB7F9X0</accession>
<reference evidence="1" key="1">
    <citation type="submission" date="2020-04" db="EMBL/GenBank/DDBJ databases">
        <title>A chromosome-scale assembly and high-density genetic map of the yellow drum (Nibea albiflora) genome.</title>
        <authorList>
            <person name="Xu D."/>
            <person name="Zhang W."/>
            <person name="Chen R."/>
            <person name="Tan P."/>
            <person name="Wang L."/>
            <person name="Song H."/>
            <person name="Tian L."/>
            <person name="Zhu Q."/>
            <person name="Wang B."/>
        </authorList>
    </citation>
    <scope>NUCLEOTIDE SEQUENCE</scope>
    <source>
        <strain evidence="1">ZJHYS-2018</strain>
    </source>
</reference>
<name>A0ACB7F9X0_NIBAL</name>
<organism evidence="1 2">
    <name type="scientific">Nibea albiflora</name>
    <name type="common">Yellow drum</name>
    <name type="synonym">Corvina albiflora</name>
    <dbReference type="NCBI Taxonomy" id="240163"/>
    <lineage>
        <taxon>Eukaryota</taxon>
        <taxon>Metazoa</taxon>
        <taxon>Chordata</taxon>
        <taxon>Craniata</taxon>
        <taxon>Vertebrata</taxon>
        <taxon>Euteleostomi</taxon>
        <taxon>Actinopterygii</taxon>
        <taxon>Neopterygii</taxon>
        <taxon>Teleostei</taxon>
        <taxon>Neoteleostei</taxon>
        <taxon>Acanthomorphata</taxon>
        <taxon>Eupercaria</taxon>
        <taxon>Sciaenidae</taxon>
        <taxon>Nibea</taxon>
    </lineage>
</organism>
<comment type="caution">
    <text evidence="1">The sequence shown here is derived from an EMBL/GenBank/DDBJ whole genome shotgun (WGS) entry which is preliminary data.</text>
</comment>
<evidence type="ECO:0000313" key="1">
    <source>
        <dbReference type="EMBL" id="KAG8010818.1"/>
    </source>
</evidence>
<protein>
    <submittedName>
        <fullName evidence="1">Sulfate anion transporter 1</fullName>
    </submittedName>
</protein>